<dbReference type="EMBL" id="ABJB010795472">
    <property type="status" value="NOT_ANNOTATED_CDS"/>
    <property type="molecule type" value="Genomic_DNA"/>
</dbReference>
<dbReference type="InParanoid" id="A0A1S4L3K3"/>
<dbReference type="Gene3D" id="3.40.630.10">
    <property type="entry name" value="Zn peptidases"/>
    <property type="match status" value="1"/>
</dbReference>
<proteinExistence type="predicted"/>
<dbReference type="VEuPathDB" id="VectorBase:ISCI008038"/>
<keyword evidence="2" id="KW-1185">Reference proteome</keyword>
<dbReference type="VEuPathDB" id="VectorBase:ISCW008038"/>
<dbReference type="SUPFAM" id="SSF55031">
    <property type="entry name" value="Bacterial exopeptidase dimerisation domain"/>
    <property type="match status" value="1"/>
</dbReference>
<dbReference type="PANTHER" id="PTHR30575:SF0">
    <property type="entry name" value="XAA-ARG DIPEPTIDASE"/>
    <property type="match status" value="1"/>
</dbReference>
<dbReference type="GO" id="GO:0016805">
    <property type="term" value="F:dipeptidase activity"/>
    <property type="evidence" value="ECO:0000318"/>
    <property type="project" value="GO_Central"/>
</dbReference>
<accession>A0A1S4L3K3</accession>
<dbReference type="SUPFAM" id="SSF53187">
    <property type="entry name" value="Zn-dependent exopeptidases"/>
    <property type="match status" value="1"/>
</dbReference>
<name>A0A1S4L3K3_IXOSC</name>
<dbReference type="Proteomes" id="UP000001555">
    <property type="component" value="Unassembled WGS sequence"/>
</dbReference>
<organism evidence="1 2">
    <name type="scientific">Ixodes scapularis</name>
    <name type="common">Black-legged tick</name>
    <name type="synonym">Deer tick</name>
    <dbReference type="NCBI Taxonomy" id="6945"/>
    <lineage>
        <taxon>Eukaryota</taxon>
        <taxon>Metazoa</taxon>
        <taxon>Ecdysozoa</taxon>
        <taxon>Arthropoda</taxon>
        <taxon>Chelicerata</taxon>
        <taxon>Arachnida</taxon>
        <taxon>Acari</taxon>
        <taxon>Parasitiformes</taxon>
        <taxon>Ixodida</taxon>
        <taxon>Ixodoidea</taxon>
        <taxon>Ixodidae</taxon>
        <taxon>Ixodinae</taxon>
        <taxon>Ixodes</taxon>
    </lineage>
</organism>
<dbReference type="AlphaFoldDB" id="A0A1S4L3K3"/>
<reference evidence="1" key="2">
    <citation type="submission" date="2020-05" db="UniProtKB">
        <authorList>
            <consortium name="EnsemblMetazoa"/>
        </authorList>
    </citation>
    <scope>IDENTIFICATION</scope>
    <source>
        <strain evidence="1">wikel</strain>
    </source>
</reference>
<dbReference type="FunFam" id="3.40.630.10:FF:000220">
    <property type="entry name" value="Peptidase M20 domain-containing protein 2"/>
    <property type="match status" value="1"/>
</dbReference>
<dbReference type="VEuPathDB" id="VectorBase:ISCP_027424"/>
<sequence length="164" mass="17214">PILFRTIFTTDGRPVVIIMREYDALPEIGNACGHNLIAECAVATGIALKKALKSDCSLSGKVVVLGTPGEEEGEGKVYILRDGAFDGADVALMAHPFTKNISDPATGALGQLLVTYDGKPAHAGGAPWDGINALDAAMGAYVNVSMLRQQMNPDYRATGKTPLL</sequence>
<dbReference type="InterPro" id="IPR052030">
    <property type="entry name" value="Peptidase_M20/M20A_hydrolases"/>
</dbReference>
<evidence type="ECO:0000313" key="2">
    <source>
        <dbReference type="Proteomes" id="UP000001555"/>
    </source>
</evidence>
<dbReference type="Gene3D" id="3.30.70.360">
    <property type="match status" value="1"/>
</dbReference>
<dbReference type="InterPro" id="IPR036264">
    <property type="entry name" value="Bact_exopeptidase_dim_dom"/>
</dbReference>
<reference evidence="2" key="1">
    <citation type="submission" date="2008-03" db="EMBL/GenBank/DDBJ databases">
        <title>Annotation of Ixodes scapularis.</title>
        <authorList>
            <consortium name="Ixodes scapularis Genome Project Consortium"/>
            <person name="Caler E."/>
            <person name="Hannick L.I."/>
            <person name="Bidwell S."/>
            <person name="Joardar V."/>
            <person name="Thiagarajan M."/>
            <person name="Amedeo P."/>
            <person name="Galinsky K.J."/>
            <person name="Schobel S."/>
            <person name="Inman J."/>
            <person name="Hostetler J."/>
            <person name="Miller J."/>
            <person name="Hammond M."/>
            <person name="Megy K."/>
            <person name="Lawson D."/>
            <person name="Kodira C."/>
            <person name="Sutton G."/>
            <person name="Meyer J."/>
            <person name="Hill C.A."/>
            <person name="Birren B."/>
            <person name="Nene V."/>
            <person name="Collins F."/>
            <person name="Alarcon-Chaidez F."/>
            <person name="Wikel S."/>
            <person name="Strausberg R."/>
        </authorList>
    </citation>
    <scope>NUCLEOTIDE SEQUENCE [LARGE SCALE GENOMIC DNA]</scope>
    <source>
        <strain evidence="2">Wikel</strain>
    </source>
</reference>
<protein>
    <submittedName>
        <fullName evidence="1">Uncharacterized protein</fullName>
    </submittedName>
</protein>
<dbReference type="OrthoDB" id="6119954at2759"/>
<dbReference type="EnsemblMetazoa" id="ISCW008038-RA">
    <property type="protein sequence ID" value="ISCW008038-PA"/>
    <property type="gene ID" value="ISCW008038"/>
</dbReference>
<dbReference type="PANTHER" id="PTHR30575">
    <property type="entry name" value="PEPTIDASE M20"/>
    <property type="match status" value="1"/>
</dbReference>
<evidence type="ECO:0000313" key="1">
    <source>
        <dbReference type="EnsemblMetazoa" id="ISCW008038-PA"/>
    </source>
</evidence>